<keyword evidence="4" id="KW-1185">Reference proteome</keyword>
<name>A0A8H3F5U7_9LECA</name>
<feature type="compositionally biased region" description="Basic and acidic residues" evidence="2">
    <location>
        <begin position="271"/>
        <end position="283"/>
    </location>
</feature>
<dbReference type="InterPro" id="IPR001138">
    <property type="entry name" value="Zn2Cys6_DnaBD"/>
</dbReference>
<gene>
    <name evidence="3" type="ORF">GOMPHAMPRED_001680</name>
</gene>
<reference evidence="3" key="1">
    <citation type="submission" date="2021-03" db="EMBL/GenBank/DDBJ databases">
        <authorList>
            <person name="Tagirdzhanova G."/>
        </authorList>
    </citation>
    <scope>NUCLEOTIDE SEQUENCE</scope>
</reference>
<dbReference type="Proteomes" id="UP000664169">
    <property type="component" value="Unassembled WGS sequence"/>
</dbReference>
<keyword evidence="1" id="KW-0539">Nucleus</keyword>
<evidence type="ECO:0000313" key="3">
    <source>
        <dbReference type="EMBL" id="CAF9919107.1"/>
    </source>
</evidence>
<feature type="region of interest" description="Disordered" evidence="2">
    <location>
        <begin position="258"/>
        <end position="294"/>
    </location>
</feature>
<evidence type="ECO:0000256" key="2">
    <source>
        <dbReference type="SAM" id="MobiDB-lite"/>
    </source>
</evidence>
<proteinExistence type="predicted"/>
<organism evidence="3 4">
    <name type="scientific">Gomphillus americanus</name>
    <dbReference type="NCBI Taxonomy" id="1940652"/>
    <lineage>
        <taxon>Eukaryota</taxon>
        <taxon>Fungi</taxon>
        <taxon>Dikarya</taxon>
        <taxon>Ascomycota</taxon>
        <taxon>Pezizomycotina</taxon>
        <taxon>Lecanoromycetes</taxon>
        <taxon>OSLEUM clade</taxon>
        <taxon>Ostropomycetidae</taxon>
        <taxon>Ostropales</taxon>
        <taxon>Graphidaceae</taxon>
        <taxon>Gomphilloideae</taxon>
        <taxon>Gomphillus</taxon>
    </lineage>
</organism>
<protein>
    <submittedName>
        <fullName evidence="3">Uncharacterized protein</fullName>
    </submittedName>
</protein>
<sequence>MPSKIRQNPSLNMENRTSAAMIDTQHNHLLSKLDNGAMSQAAWTASASEVPLTTICDIQASSDWADRSTFEYHRRFLDPPSWTEYPSHQWTQPQSNNTIPTSLADTAVEPEFLTSTLSSAANERLLLLPVSTAIPVSHYLPPLDSKFSPDTTISSCSSLVSASTTTTSLDLSPPGLLLYPSTVAVPYPYPQTTTTYEDYQALLQPTTLPSTTVQPAVPITTSNSPQNGYFAGVYGIPHGYVWETEPTHEAENLSHRISEEHESLNGSSDIPQDRSVQHNDHTLHNTKRSTKKATGVIRKTVTAEKKAKNQVSLLPKYTKSTPVSRQTSCWRCRRYKKPCNGKGSVCEACVTSGFRIWSSDIGCRRGGMDDFILMLIPSKADATPIVIESPYVKPPSFRQSAQIYPSDTVIPFSAAKGDPWDQFLYKIQSTGIHGPGVLELLQVAIDFQRKLKKPDKVIVSAARAMSVAADMFRLFVATGDSDTFQSSTNLATVFLEARKVLVAAAAQFLKNCLTGRIKQWFPTFMASNMNVFAYIMVGDAIASIPPQYRTKIWPDVRKTLMDLRSVLYPTARDLMNALSKGSQPLNMSCWEMTKSETNPGWIRNAEGMRLVDDCEATFDAMRDLQLWREQFLPFLYGDNWMSTKPLEVDLLLISSVSRLFITPKS</sequence>
<dbReference type="GO" id="GO:0000981">
    <property type="term" value="F:DNA-binding transcription factor activity, RNA polymerase II-specific"/>
    <property type="evidence" value="ECO:0007669"/>
    <property type="project" value="InterPro"/>
</dbReference>
<comment type="caution">
    <text evidence="3">The sequence shown here is derived from an EMBL/GenBank/DDBJ whole genome shotgun (WGS) entry which is preliminary data.</text>
</comment>
<dbReference type="AlphaFoldDB" id="A0A8H3F5U7"/>
<accession>A0A8H3F5U7</accession>
<evidence type="ECO:0000313" key="4">
    <source>
        <dbReference type="Proteomes" id="UP000664169"/>
    </source>
</evidence>
<dbReference type="GO" id="GO:0008270">
    <property type="term" value="F:zinc ion binding"/>
    <property type="evidence" value="ECO:0007669"/>
    <property type="project" value="InterPro"/>
</dbReference>
<dbReference type="EMBL" id="CAJPDQ010000014">
    <property type="protein sequence ID" value="CAF9919107.1"/>
    <property type="molecule type" value="Genomic_DNA"/>
</dbReference>
<evidence type="ECO:0000256" key="1">
    <source>
        <dbReference type="ARBA" id="ARBA00023242"/>
    </source>
</evidence>
<dbReference type="CDD" id="cd00067">
    <property type="entry name" value="GAL4"/>
    <property type="match status" value="1"/>
</dbReference>